<name>A0A6P0HKC5_9ACTN</name>
<evidence type="ECO:0000256" key="5">
    <source>
        <dbReference type="ARBA" id="ARBA00022592"/>
    </source>
</evidence>
<keyword evidence="6 9" id="KW-0812">Transmembrane</keyword>
<comment type="function">
    <text evidence="10">Part of the binding-protein-dependent transport system for phosphate; probably responsible for the translocation of the substrate across the membrane.</text>
</comment>
<organism evidence="12 13">
    <name type="scientific">Nocardioides zeae</name>
    <dbReference type="NCBI Taxonomy" id="1457234"/>
    <lineage>
        <taxon>Bacteria</taxon>
        <taxon>Bacillati</taxon>
        <taxon>Actinomycetota</taxon>
        <taxon>Actinomycetes</taxon>
        <taxon>Propionibacteriales</taxon>
        <taxon>Nocardioidaceae</taxon>
        <taxon>Nocardioides</taxon>
    </lineage>
</organism>
<accession>A0A6P0HKC5</accession>
<dbReference type="PANTHER" id="PTHR30425:SF1">
    <property type="entry name" value="PHOSPHATE TRANSPORT SYSTEM PERMEASE PROTEIN PSTC"/>
    <property type="match status" value="1"/>
</dbReference>
<dbReference type="InterPro" id="IPR051124">
    <property type="entry name" value="Phosphate_Transport_Permease"/>
</dbReference>
<dbReference type="SUPFAM" id="SSF161098">
    <property type="entry name" value="MetI-like"/>
    <property type="match status" value="1"/>
</dbReference>
<keyword evidence="13" id="KW-1185">Reference proteome</keyword>
<dbReference type="Proteomes" id="UP000468687">
    <property type="component" value="Unassembled WGS sequence"/>
</dbReference>
<feature type="transmembrane region" description="Helical" evidence="9">
    <location>
        <begin position="231"/>
        <end position="254"/>
    </location>
</feature>
<dbReference type="PANTHER" id="PTHR30425">
    <property type="entry name" value="PHOSPHATE TRANSPORT SYSTEM PERMEASE PROTEIN PST"/>
    <property type="match status" value="1"/>
</dbReference>
<evidence type="ECO:0000259" key="11">
    <source>
        <dbReference type="PROSITE" id="PS50928"/>
    </source>
</evidence>
<dbReference type="InterPro" id="IPR000515">
    <property type="entry name" value="MetI-like"/>
</dbReference>
<evidence type="ECO:0000313" key="13">
    <source>
        <dbReference type="Proteomes" id="UP000468687"/>
    </source>
</evidence>
<evidence type="ECO:0000256" key="10">
    <source>
        <dbReference type="RuleBase" id="RU363054"/>
    </source>
</evidence>
<dbReference type="AlphaFoldDB" id="A0A6P0HKC5"/>
<feature type="transmembrane region" description="Helical" evidence="9">
    <location>
        <begin position="76"/>
        <end position="109"/>
    </location>
</feature>
<feature type="transmembrane region" description="Helical" evidence="9">
    <location>
        <begin position="121"/>
        <end position="145"/>
    </location>
</feature>
<evidence type="ECO:0000256" key="8">
    <source>
        <dbReference type="ARBA" id="ARBA00023136"/>
    </source>
</evidence>
<evidence type="ECO:0000256" key="3">
    <source>
        <dbReference type="ARBA" id="ARBA00022448"/>
    </source>
</evidence>
<dbReference type="InterPro" id="IPR011864">
    <property type="entry name" value="Phosphate_PstC"/>
</dbReference>
<evidence type="ECO:0000313" key="12">
    <source>
        <dbReference type="EMBL" id="NEN79061.1"/>
    </source>
</evidence>
<evidence type="ECO:0000256" key="2">
    <source>
        <dbReference type="ARBA" id="ARBA00007069"/>
    </source>
</evidence>
<dbReference type="GO" id="GO:0005315">
    <property type="term" value="F:phosphate transmembrane transporter activity"/>
    <property type="evidence" value="ECO:0007669"/>
    <property type="project" value="InterPro"/>
</dbReference>
<dbReference type="GO" id="GO:0005886">
    <property type="term" value="C:plasma membrane"/>
    <property type="evidence" value="ECO:0007669"/>
    <property type="project" value="UniProtKB-SubCell"/>
</dbReference>
<dbReference type="Gene3D" id="1.10.3720.10">
    <property type="entry name" value="MetI-like"/>
    <property type="match status" value="1"/>
</dbReference>
<keyword evidence="7 9" id="KW-1133">Transmembrane helix</keyword>
<evidence type="ECO:0000256" key="1">
    <source>
        <dbReference type="ARBA" id="ARBA00004651"/>
    </source>
</evidence>
<dbReference type="GO" id="GO:0006817">
    <property type="term" value="P:phosphate ion transport"/>
    <property type="evidence" value="ECO:0007669"/>
    <property type="project" value="UniProtKB-KW"/>
</dbReference>
<dbReference type="CDD" id="cd06261">
    <property type="entry name" value="TM_PBP2"/>
    <property type="match status" value="1"/>
</dbReference>
<reference evidence="12 13" key="1">
    <citation type="journal article" date="2014" name="Int. J. Syst. Evol. Microbiol.">
        <title>Nocardioides zeae sp. nov., isolated from the stem of Zea mays.</title>
        <authorList>
            <person name="Glaeser S.P."/>
            <person name="McInroy J.A."/>
            <person name="Busse H.J."/>
            <person name="Kampfer P."/>
        </authorList>
    </citation>
    <scope>NUCLEOTIDE SEQUENCE [LARGE SCALE GENOMIC DNA]</scope>
    <source>
        <strain evidence="12 13">JCM 30728</strain>
    </source>
</reference>
<comment type="similarity">
    <text evidence="2 10">Belongs to the binding-protein-dependent transport system permease family. CysTW subfamily.</text>
</comment>
<evidence type="ECO:0000256" key="4">
    <source>
        <dbReference type="ARBA" id="ARBA00022475"/>
    </source>
</evidence>
<feature type="domain" description="ABC transmembrane type-1" evidence="11">
    <location>
        <begin position="84"/>
        <end position="310"/>
    </location>
</feature>
<proteinExistence type="inferred from homology"/>
<sequence length="323" mass="34529">MSTTLTTKEAPAGGDPSPSWISERSGRGDAIFKGLTIAAAALILLALASVFIFLFTQGFAGFTQPAEVYSKYGSSFWGYVWPLLASTIVASLIALIIAVPLAIGIALVITQYAPSWLSTPVAYVIDLLAAVPSVVYGLWAGIYLAPKLVPIYEWLHEHLGFIPLFGDVVSSGRSISTAGLVLAIMILPIITAISREVFSRTPRLHREAALALGATRWEMIRMTVFPYGRSGVISAVMLGLGRALGETMAVVMVLSPGTLFTFNLFSGSNTPSIAANIALRYKERSEGTLEVLIATGLVLFLLTFAINFAARWAVARSERKLAG</sequence>
<keyword evidence="8 9" id="KW-0472">Membrane</keyword>
<dbReference type="NCBIfam" id="TIGR02138">
    <property type="entry name" value="phosphate_pstC"/>
    <property type="match status" value="1"/>
</dbReference>
<keyword evidence="4 10" id="KW-1003">Cell membrane</keyword>
<feature type="transmembrane region" description="Helical" evidence="9">
    <location>
        <begin position="291"/>
        <end position="314"/>
    </location>
</feature>
<dbReference type="RefSeq" id="WP_163772613.1">
    <property type="nucleotide sequence ID" value="NZ_JAAGXA010000008.1"/>
</dbReference>
<evidence type="ECO:0000256" key="6">
    <source>
        <dbReference type="ARBA" id="ARBA00022692"/>
    </source>
</evidence>
<evidence type="ECO:0000256" key="7">
    <source>
        <dbReference type="ARBA" id="ARBA00022989"/>
    </source>
</evidence>
<comment type="caution">
    <text evidence="12">The sequence shown here is derived from an EMBL/GenBank/DDBJ whole genome shotgun (WGS) entry which is preliminary data.</text>
</comment>
<dbReference type="PROSITE" id="PS50928">
    <property type="entry name" value="ABC_TM1"/>
    <property type="match status" value="1"/>
</dbReference>
<evidence type="ECO:0000256" key="9">
    <source>
        <dbReference type="RuleBase" id="RU363032"/>
    </source>
</evidence>
<protein>
    <recommendedName>
        <fullName evidence="10">Phosphate transport system permease protein</fullName>
    </recommendedName>
</protein>
<keyword evidence="5 10" id="KW-0592">Phosphate transport</keyword>
<dbReference type="EMBL" id="JAAGXA010000008">
    <property type="protein sequence ID" value="NEN79061.1"/>
    <property type="molecule type" value="Genomic_DNA"/>
</dbReference>
<dbReference type="InterPro" id="IPR035906">
    <property type="entry name" value="MetI-like_sf"/>
</dbReference>
<feature type="transmembrane region" description="Helical" evidence="9">
    <location>
        <begin position="34"/>
        <end position="56"/>
    </location>
</feature>
<comment type="subcellular location">
    <subcellularLocation>
        <location evidence="1 9">Cell membrane</location>
        <topology evidence="1 9">Multi-pass membrane protein</topology>
    </subcellularLocation>
</comment>
<gene>
    <name evidence="12" type="primary">pstC</name>
    <name evidence="12" type="ORF">G3T38_12310</name>
</gene>
<feature type="transmembrane region" description="Helical" evidence="9">
    <location>
        <begin position="174"/>
        <end position="193"/>
    </location>
</feature>
<keyword evidence="3 9" id="KW-0813">Transport</keyword>
<dbReference type="Pfam" id="PF00528">
    <property type="entry name" value="BPD_transp_1"/>
    <property type="match status" value="1"/>
</dbReference>